<keyword evidence="6" id="KW-0472">Membrane</keyword>
<dbReference type="Proteomes" id="UP000001542">
    <property type="component" value="Unassembled WGS sequence"/>
</dbReference>
<reference evidence="8" key="2">
    <citation type="journal article" date="2007" name="Science">
        <title>Draft genome sequence of the sexually transmitted pathogen Trichomonas vaginalis.</title>
        <authorList>
            <person name="Carlton J.M."/>
            <person name="Hirt R.P."/>
            <person name="Silva J.C."/>
            <person name="Delcher A.L."/>
            <person name="Schatz M."/>
            <person name="Zhao Q."/>
            <person name="Wortman J.R."/>
            <person name="Bidwell S.L."/>
            <person name="Alsmark U.C.M."/>
            <person name="Besteiro S."/>
            <person name="Sicheritz-Ponten T."/>
            <person name="Noel C.J."/>
            <person name="Dacks J.B."/>
            <person name="Foster P.G."/>
            <person name="Simillion C."/>
            <person name="Van de Peer Y."/>
            <person name="Miranda-Saavedra D."/>
            <person name="Barton G.J."/>
            <person name="Westrop G.D."/>
            <person name="Mueller S."/>
            <person name="Dessi D."/>
            <person name="Fiori P.L."/>
            <person name="Ren Q."/>
            <person name="Paulsen I."/>
            <person name="Zhang H."/>
            <person name="Bastida-Corcuera F.D."/>
            <person name="Simoes-Barbosa A."/>
            <person name="Brown M.T."/>
            <person name="Hayes R.D."/>
            <person name="Mukherjee M."/>
            <person name="Okumura C.Y."/>
            <person name="Schneider R."/>
            <person name="Smith A.J."/>
            <person name="Vanacova S."/>
            <person name="Villalvazo M."/>
            <person name="Haas B.J."/>
            <person name="Pertea M."/>
            <person name="Feldblyum T.V."/>
            <person name="Utterback T.R."/>
            <person name="Shu C.L."/>
            <person name="Osoegawa K."/>
            <person name="de Jong P.J."/>
            <person name="Hrdy I."/>
            <person name="Horvathova L."/>
            <person name="Zubacova Z."/>
            <person name="Dolezal P."/>
            <person name="Malik S.B."/>
            <person name="Logsdon J.M. Jr."/>
            <person name="Henze K."/>
            <person name="Gupta A."/>
            <person name="Wang C.C."/>
            <person name="Dunne R.L."/>
            <person name="Upcroft J.A."/>
            <person name="Upcroft P."/>
            <person name="White O."/>
            <person name="Salzberg S.L."/>
            <person name="Tang P."/>
            <person name="Chiu C.-H."/>
            <person name="Lee Y.-S."/>
            <person name="Embley T.M."/>
            <person name="Coombs G.H."/>
            <person name="Mottram J.C."/>
            <person name="Tachezy J."/>
            <person name="Fraser-Liggett C.M."/>
            <person name="Johnson P.J."/>
        </authorList>
    </citation>
    <scope>NUCLEOTIDE SEQUENCE [LARGE SCALE GENOMIC DNA]</scope>
    <source>
        <strain evidence="8">G3</strain>
    </source>
</reference>
<proteinExistence type="predicted"/>
<dbReference type="Pfam" id="PF02415">
    <property type="entry name" value="Chlam_PMP"/>
    <property type="match status" value="1"/>
</dbReference>
<keyword evidence="9" id="KW-1185">Reference proteome</keyword>
<dbReference type="EMBL" id="DS113975">
    <property type="protein sequence ID" value="EAX92293.1"/>
    <property type="molecule type" value="Genomic_DNA"/>
</dbReference>
<reference evidence="8" key="1">
    <citation type="submission" date="2006-10" db="EMBL/GenBank/DDBJ databases">
        <authorList>
            <person name="Amadeo P."/>
            <person name="Zhao Q."/>
            <person name="Wortman J."/>
            <person name="Fraser-Liggett C."/>
            <person name="Carlton J."/>
        </authorList>
    </citation>
    <scope>NUCLEOTIDE SEQUENCE</scope>
    <source>
        <strain evidence="8">G3</strain>
    </source>
</reference>
<evidence type="ECO:0000313" key="8">
    <source>
        <dbReference type="EMBL" id="EAX92293.1"/>
    </source>
</evidence>
<dbReference type="AlphaFoldDB" id="A2FS27"/>
<dbReference type="InterPro" id="IPR003368">
    <property type="entry name" value="POMP_repeat"/>
</dbReference>
<name>A2FS27_TRIV3</name>
<accession>A2FS27</accession>
<evidence type="ECO:0000256" key="7">
    <source>
        <dbReference type="ARBA" id="ARBA00023237"/>
    </source>
</evidence>
<evidence type="ECO:0008006" key="10">
    <source>
        <dbReference type="Google" id="ProtNLM"/>
    </source>
</evidence>
<dbReference type="KEGG" id="tva:4750004"/>
<evidence type="ECO:0000256" key="2">
    <source>
        <dbReference type="ARBA" id="ARBA00004442"/>
    </source>
</evidence>
<evidence type="ECO:0000256" key="6">
    <source>
        <dbReference type="ARBA" id="ARBA00023136"/>
    </source>
</evidence>
<evidence type="ECO:0000256" key="5">
    <source>
        <dbReference type="ARBA" id="ARBA00022729"/>
    </source>
</evidence>
<evidence type="ECO:0000313" key="9">
    <source>
        <dbReference type="Proteomes" id="UP000001542"/>
    </source>
</evidence>
<keyword evidence="5" id="KW-0732">Signal</keyword>
<comment type="subcellular location">
    <subcellularLocation>
        <location evidence="1">Cell envelope</location>
    </subcellularLocation>
    <subcellularLocation>
        <location evidence="2">Cell outer membrane</location>
    </subcellularLocation>
    <subcellularLocation>
        <location evidence="3">Secreted</location>
    </subcellularLocation>
</comment>
<dbReference type="SUPFAM" id="SSF51126">
    <property type="entry name" value="Pectin lyase-like"/>
    <property type="match status" value="1"/>
</dbReference>
<dbReference type="RefSeq" id="XP_001305223.1">
    <property type="nucleotide sequence ID" value="XM_001305222.1"/>
</dbReference>
<organism evidence="8 9">
    <name type="scientific">Trichomonas vaginalis (strain ATCC PRA-98 / G3)</name>
    <dbReference type="NCBI Taxonomy" id="412133"/>
    <lineage>
        <taxon>Eukaryota</taxon>
        <taxon>Metamonada</taxon>
        <taxon>Parabasalia</taxon>
        <taxon>Trichomonadida</taxon>
        <taxon>Trichomonadidae</taxon>
        <taxon>Trichomonas</taxon>
    </lineage>
</organism>
<protein>
    <recommendedName>
        <fullName evidence="10">Right handed beta helix domain-containing protein</fullName>
    </recommendedName>
</protein>
<dbReference type="GO" id="GO:0005576">
    <property type="term" value="C:extracellular region"/>
    <property type="evidence" value="ECO:0007669"/>
    <property type="project" value="UniProtKB-SubCell"/>
</dbReference>
<dbReference type="VEuPathDB" id="TrichDB:TVAG_108100"/>
<sequence length="228" mass="25852">MKSVFDQNIAYKYGGALCYEGDSLAQNALNVKLVLQECTFNGNRAYSCGGGLSALACREAILDHCEFKQNHAASFDGGMECCLTNRLDIFDTKFINNYITNNFLDDKDVSEDVRKRYQKSIKFGGGALYFGGPPMPKDESAPTAYASFYTQSCCFFNSFVLDKDTSEVYDFTNTEEDTNEYQGRGHEIYLNSYIGWTSMNDDFKEPEYSQSVPNHYIYFVKSNEQNLN</sequence>
<dbReference type="InterPro" id="IPR011050">
    <property type="entry name" value="Pectin_lyase_fold/virulence"/>
</dbReference>
<keyword evidence="4" id="KW-0964">Secreted</keyword>
<keyword evidence="7" id="KW-0998">Cell outer membrane</keyword>
<dbReference type="InParanoid" id="A2FS27"/>
<evidence type="ECO:0000256" key="1">
    <source>
        <dbReference type="ARBA" id="ARBA00004196"/>
    </source>
</evidence>
<evidence type="ECO:0000256" key="3">
    <source>
        <dbReference type="ARBA" id="ARBA00004613"/>
    </source>
</evidence>
<dbReference type="VEuPathDB" id="TrichDB:TVAGG3_0796110"/>
<evidence type="ECO:0000256" key="4">
    <source>
        <dbReference type="ARBA" id="ARBA00022525"/>
    </source>
</evidence>
<gene>
    <name evidence="8" type="ORF">TVAG_108100</name>
</gene>